<dbReference type="PANTHER" id="PTHR46945">
    <property type="entry name" value="CYSTATIN-9-LIKE"/>
    <property type="match status" value="1"/>
</dbReference>
<dbReference type="InterPro" id="IPR000010">
    <property type="entry name" value="Cystatin_dom"/>
</dbReference>
<dbReference type="PANTHER" id="PTHR46945:SF1">
    <property type="entry name" value="CYSTATIN-9-LIKE"/>
    <property type="match status" value="1"/>
</dbReference>
<evidence type="ECO:0000256" key="7">
    <source>
        <dbReference type="SAM" id="MobiDB-lite"/>
    </source>
</evidence>
<comment type="similarity">
    <text evidence="2">Belongs to the cystatin family.</text>
</comment>
<dbReference type="Gene3D" id="3.10.450.10">
    <property type="match status" value="1"/>
</dbReference>
<evidence type="ECO:0000256" key="2">
    <source>
        <dbReference type="ARBA" id="ARBA00009403"/>
    </source>
</evidence>
<dbReference type="SUPFAM" id="SSF54403">
    <property type="entry name" value="Cystatin/monellin"/>
    <property type="match status" value="1"/>
</dbReference>
<evidence type="ECO:0000313" key="11">
    <source>
        <dbReference type="Proteomes" id="UP000700334"/>
    </source>
</evidence>
<feature type="signal peptide" evidence="8">
    <location>
        <begin position="1"/>
        <end position="28"/>
    </location>
</feature>
<feature type="compositionally biased region" description="Polar residues" evidence="7">
    <location>
        <begin position="120"/>
        <end position="130"/>
    </location>
</feature>
<dbReference type="GO" id="GO:0004869">
    <property type="term" value="F:cysteine-type endopeptidase inhibitor activity"/>
    <property type="evidence" value="ECO:0007669"/>
    <property type="project" value="UniProtKB-KW"/>
</dbReference>
<dbReference type="OrthoDB" id="9626110at2759"/>
<protein>
    <submittedName>
        <fullName evidence="10">Cystatin-9</fullName>
    </submittedName>
</protein>
<keyword evidence="11" id="KW-1185">Reference proteome</keyword>
<evidence type="ECO:0000256" key="6">
    <source>
        <dbReference type="ARBA" id="ARBA00022729"/>
    </source>
</evidence>
<evidence type="ECO:0000259" key="9">
    <source>
        <dbReference type="Pfam" id="PF00031"/>
    </source>
</evidence>
<feature type="non-terminal residue" evidence="10">
    <location>
        <position position="163"/>
    </location>
</feature>
<evidence type="ECO:0000256" key="4">
    <source>
        <dbReference type="ARBA" id="ARBA00022690"/>
    </source>
</evidence>
<feature type="domain" description="Cystatin" evidence="9">
    <location>
        <begin position="49"/>
        <end position="116"/>
    </location>
</feature>
<dbReference type="Proteomes" id="UP000700334">
    <property type="component" value="Unassembled WGS sequence"/>
</dbReference>
<keyword evidence="3" id="KW-0964">Secreted</keyword>
<evidence type="ECO:0000256" key="8">
    <source>
        <dbReference type="SAM" id="SignalP"/>
    </source>
</evidence>
<reference evidence="10" key="1">
    <citation type="journal article" date="2021" name="Evol. Appl.">
        <title>The genome of the Pyrenean desman and the effects of bottlenecks and inbreeding on the genomic landscape of an endangered species.</title>
        <authorList>
            <person name="Escoda L."/>
            <person name="Castresana J."/>
        </authorList>
    </citation>
    <scope>NUCLEOTIDE SEQUENCE</scope>
    <source>
        <strain evidence="10">IBE-C5619</strain>
    </source>
</reference>
<dbReference type="EMBL" id="JAGFMF010009978">
    <property type="protein sequence ID" value="KAG8525142.1"/>
    <property type="molecule type" value="Genomic_DNA"/>
</dbReference>
<proteinExistence type="inferred from homology"/>
<sequence>MPCQSQRWALAWAALLLLLRPQPPVTRGLTTQEEKDRDDKINLQDYFAATVEYALHMFNTQSKDTNAYRLVRVLNSWTEQIVGMIAFSMELLLRRTRCGKFEEDIDNCPFQSSRQLNNVRHTSCPQGTQRTKPHGDSGVEQSQGWCWAPGAGAETLLGPLLAE</sequence>
<evidence type="ECO:0000313" key="10">
    <source>
        <dbReference type="EMBL" id="KAG8525142.1"/>
    </source>
</evidence>
<gene>
    <name evidence="10" type="ORF">J0S82_004994</name>
</gene>
<accession>A0A8J6DX42</accession>
<evidence type="ECO:0000256" key="1">
    <source>
        <dbReference type="ARBA" id="ARBA00004613"/>
    </source>
</evidence>
<keyword evidence="4" id="KW-0646">Protease inhibitor</keyword>
<dbReference type="Pfam" id="PF00031">
    <property type="entry name" value="Cystatin"/>
    <property type="match status" value="1"/>
</dbReference>
<name>A0A8J6DX42_GALPY</name>
<feature type="region of interest" description="Disordered" evidence="7">
    <location>
        <begin position="120"/>
        <end position="141"/>
    </location>
</feature>
<keyword evidence="6 8" id="KW-0732">Signal</keyword>
<keyword evidence="5" id="KW-0789">Thiol protease inhibitor</keyword>
<evidence type="ECO:0000256" key="3">
    <source>
        <dbReference type="ARBA" id="ARBA00022525"/>
    </source>
</evidence>
<dbReference type="AlphaFoldDB" id="A0A8J6DX42"/>
<feature type="chain" id="PRO_5035276123" evidence="8">
    <location>
        <begin position="29"/>
        <end position="163"/>
    </location>
</feature>
<dbReference type="GO" id="GO:0019730">
    <property type="term" value="P:antimicrobial humoral response"/>
    <property type="evidence" value="ECO:0007669"/>
    <property type="project" value="TreeGrafter"/>
</dbReference>
<dbReference type="InterPro" id="IPR043250">
    <property type="entry name" value="CST9-like"/>
</dbReference>
<dbReference type="InterPro" id="IPR046350">
    <property type="entry name" value="Cystatin_sf"/>
</dbReference>
<organism evidence="10 11">
    <name type="scientific">Galemys pyrenaicus</name>
    <name type="common">Iberian desman</name>
    <name type="synonym">Pyrenean desman</name>
    <dbReference type="NCBI Taxonomy" id="202257"/>
    <lineage>
        <taxon>Eukaryota</taxon>
        <taxon>Metazoa</taxon>
        <taxon>Chordata</taxon>
        <taxon>Craniata</taxon>
        <taxon>Vertebrata</taxon>
        <taxon>Euteleostomi</taxon>
        <taxon>Mammalia</taxon>
        <taxon>Eutheria</taxon>
        <taxon>Laurasiatheria</taxon>
        <taxon>Eulipotyphla</taxon>
        <taxon>Talpidae</taxon>
        <taxon>Galemys</taxon>
    </lineage>
</organism>
<comment type="subcellular location">
    <subcellularLocation>
        <location evidence="1">Secreted</location>
    </subcellularLocation>
</comment>
<evidence type="ECO:0000256" key="5">
    <source>
        <dbReference type="ARBA" id="ARBA00022704"/>
    </source>
</evidence>
<dbReference type="GO" id="GO:0005615">
    <property type="term" value="C:extracellular space"/>
    <property type="evidence" value="ECO:0007669"/>
    <property type="project" value="TreeGrafter"/>
</dbReference>
<comment type="caution">
    <text evidence="10">The sequence shown here is derived from an EMBL/GenBank/DDBJ whole genome shotgun (WGS) entry which is preliminary data.</text>
</comment>